<organism evidence="1 2">
    <name type="scientific">Ancylostoma ceylanicum</name>
    <dbReference type="NCBI Taxonomy" id="53326"/>
    <lineage>
        <taxon>Eukaryota</taxon>
        <taxon>Metazoa</taxon>
        <taxon>Ecdysozoa</taxon>
        <taxon>Nematoda</taxon>
        <taxon>Chromadorea</taxon>
        <taxon>Rhabditida</taxon>
        <taxon>Rhabditina</taxon>
        <taxon>Rhabditomorpha</taxon>
        <taxon>Strongyloidea</taxon>
        <taxon>Ancylostomatidae</taxon>
        <taxon>Ancylostomatinae</taxon>
        <taxon>Ancylostoma</taxon>
    </lineage>
</organism>
<dbReference type="EMBL" id="JARK01001359">
    <property type="protein sequence ID" value="EYC19929.1"/>
    <property type="molecule type" value="Genomic_DNA"/>
</dbReference>
<keyword evidence="2" id="KW-1185">Reference proteome</keyword>
<dbReference type="Proteomes" id="UP000024635">
    <property type="component" value="Unassembled WGS sequence"/>
</dbReference>
<protein>
    <submittedName>
        <fullName evidence="1">Uncharacterized protein</fullName>
    </submittedName>
</protein>
<evidence type="ECO:0000313" key="1">
    <source>
        <dbReference type="EMBL" id="EYC19929.1"/>
    </source>
</evidence>
<evidence type="ECO:0000313" key="2">
    <source>
        <dbReference type="Proteomes" id="UP000024635"/>
    </source>
</evidence>
<gene>
    <name evidence="1" type="primary">Acey_s0023.g786</name>
    <name evidence="1" type="ORF">Y032_0023g786</name>
</gene>
<reference evidence="2" key="1">
    <citation type="journal article" date="2015" name="Nat. Genet.">
        <title>The genome and transcriptome of the zoonotic hookworm Ancylostoma ceylanicum identify infection-specific gene families.</title>
        <authorList>
            <person name="Schwarz E.M."/>
            <person name="Hu Y."/>
            <person name="Antoshechkin I."/>
            <person name="Miller M.M."/>
            <person name="Sternberg P.W."/>
            <person name="Aroian R.V."/>
        </authorList>
    </citation>
    <scope>NUCLEOTIDE SEQUENCE</scope>
    <source>
        <strain evidence="2">HY135</strain>
    </source>
</reference>
<dbReference type="AlphaFoldDB" id="A0A016UWX7"/>
<accession>A0A016UWX7</accession>
<proteinExistence type="predicted"/>
<comment type="caution">
    <text evidence="1">The sequence shown here is derived from an EMBL/GenBank/DDBJ whole genome shotgun (WGS) entry which is preliminary data.</text>
</comment>
<sequence length="78" mass="8804">MWEGTWRPWPFVVRCELPHGVSNADPESVAHISCGASYKGIKALLVCCRYSCTCRITNGFGHQVSLPREFSQKYLTRA</sequence>
<name>A0A016UWX7_9BILA</name>